<proteinExistence type="predicted"/>
<keyword evidence="2" id="KW-1185">Reference proteome</keyword>
<dbReference type="EMBL" id="CM042890">
    <property type="protein sequence ID" value="KAI4312835.1"/>
    <property type="molecule type" value="Genomic_DNA"/>
</dbReference>
<accession>A0ACB9LMV5</accession>
<comment type="caution">
    <text evidence="1">The sequence shown here is derived from an EMBL/GenBank/DDBJ whole genome shotgun (WGS) entry which is preliminary data.</text>
</comment>
<protein>
    <submittedName>
        <fullName evidence="1">Uncharacterized protein</fullName>
    </submittedName>
</protein>
<evidence type="ECO:0000313" key="2">
    <source>
        <dbReference type="Proteomes" id="UP001057402"/>
    </source>
</evidence>
<organism evidence="1 2">
    <name type="scientific">Melastoma candidum</name>
    <dbReference type="NCBI Taxonomy" id="119954"/>
    <lineage>
        <taxon>Eukaryota</taxon>
        <taxon>Viridiplantae</taxon>
        <taxon>Streptophyta</taxon>
        <taxon>Embryophyta</taxon>
        <taxon>Tracheophyta</taxon>
        <taxon>Spermatophyta</taxon>
        <taxon>Magnoliopsida</taxon>
        <taxon>eudicotyledons</taxon>
        <taxon>Gunneridae</taxon>
        <taxon>Pentapetalae</taxon>
        <taxon>rosids</taxon>
        <taxon>malvids</taxon>
        <taxon>Myrtales</taxon>
        <taxon>Melastomataceae</taxon>
        <taxon>Melastomatoideae</taxon>
        <taxon>Melastomateae</taxon>
        <taxon>Melastoma</taxon>
    </lineage>
</organism>
<sequence length="432" mass="46932">MATHYASFLCFIILLSSAAGEAIDGGFTVELIPRDSPKSPYYDPLETPYQRVSKAVHRSIMRLAGLGSNAPRDPSADITANHGNYLIKIGIGTPPEPIVGIADTGSDLIWTQCKPCHNCFRQVAPMFDPRKSITYTVVSYHSPKCKVFEDTSCSPQGSLCQYHALYRDHSYSKGYIATDTISLRSTLRSSIKFPETVFGCGYDNNGTFNVRTSGIVGLGGGDASLISQIGRSYGSKFSYCLLRYADPSSSKLNFGSNAHVSGQGTVSTPLIQKSPKTYYYLNLEGISINRRRFNSSSCSPRHVAGHGNIIIDSGTSLTSLPRDLYEQIESAVSTAVHLPRVQDPRGSLNLCYRSSGDLRDPPNITVHFTGADVKLNGYNTFVHIAPGVACFAFVPSTCDKVIYGNVAQMNFLIGYDIAGGRLSFKPANCSHH</sequence>
<evidence type="ECO:0000313" key="1">
    <source>
        <dbReference type="EMBL" id="KAI4312835.1"/>
    </source>
</evidence>
<reference evidence="2" key="1">
    <citation type="journal article" date="2023" name="Front. Plant Sci.">
        <title>Chromosomal-level genome assembly of Melastoma candidum provides insights into trichome evolution.</title>
        <authorList>
            <person name="Zhong Y."/>
            <person name="Wu W."/>
            <person name="Sun C."/>
            <person name="Zou P."/>
            <person name="Liu Y."/>
            <person name="Dai S."/>
            <person name="Zhou R."/>
        </authorList>
    </citation>
    <scope>NUCLEOTIDE SEQUENCE [LARGE SCALE GENOMIC DNA]</scope>
</reference>
<gene>
    <name evidence="1" type="ORF">MLD38_037625</name>
</gene>
<dbReference type="Proteomes" id="UP001057402">
    <property type="component" value="Chromosome 11"/>
</dbReference>
<name>A0ACB9LMV5_9MYRT</name>